<evidence type="ECO:0000313" key="3">
    <source>
        <dbReference type="Proteomes" id="UP000276282"/>
    </source>
</evidence>
<dbReference type="Gene3D" id="3.40.50.300">
    <property type="entry name" value="P-loop containing nucleotide triphosphate hydrolases"/>
    <property type="match status" value="1"/>
</dbReference>
<dbReference type="Pfam" id="PF19263">
    <property type="entry name" value="DUF5906"/>
    <property type="match status" value="1"/>
</dbReference>
<organism evidence="2 3">
    <name type="scientific">Gillisia mitskevichiae</name>
    <dbReference type="NCBI Taxonomy" id="270921"/>
    <lineage>
        <taxon>Bacteria</taxon>
        <taxon>Pseudomonadati</taxon>
        <taxon>Bacteroidota</taxon>
        <taxon>Flavobacteriia</taxon>
        <taxon>Flavobacteriales</taxon>
        <taxon>Flavobacteriaceae</taxon>
        <taxon>Gillisia</taxon>
    </lineage>
</organism>
<keyword evidence="3" id="KW-1185">Reference proteome</keyword>
<dbReference type="OrthoDB" id="840343at2"/>
<accession>A0A495PVW5</accession>
<dbReference type="AlphaFoldDB" id="A0A495PVW5"/>
<sequence>MDGAIRKKLDGKVFNIKYGDKTIFWNEKTKLKDDKVYKEYTLNTPRLRQFIIDSGFRNHENKLICLKNNIANPVSPEVIYNHCYNYIKNLKDPGLEGAYIKQGESILIKNRGLLISLPIIEVPMIRDHQNISYKFYKNAIVEITPNKPFKLIAYKMAPGFIWEKAIKKRDFKVYPDLDEFYDISMFSKFIKNLSNGSDHFVSICSAIGYAIHTYKDERKPICLIINDESQPDEEKPQGGTGKGLIVKAISQIVEKAVYNGKNADFSNNKFAYQNVDETTCVMLIDDACRNFDFESLFSVITDDLPVEKKHQPIKLIPYKISPKFIITTNYTIKGDSSSYKRRRFDIFLKNHYSDTFSPADEFKCEFFHEWDKEEWKLFDHFMLGCLKLYLNKGLISYESKNLRLKMLKNETSSDFYDLMEEKFNILNVSHDYQTLRGELISIYGKKYNFLEINKKRIVEWVMRYAEYKEYFLNKKRGKNGMNFTFIK</sequence>
<comment type="caution">
    <text evidence="2">The sequence shown here is derived from an EMBL/GenBank/DDBJ whole genome shotgun (WGS) entry which is preliminary data.</text>
</comment>
<dbReference type="RefSeq" id="WP_121345983.1">
    <property type="nucleotide sequence ID" value="NZ_RBLG01000002.1"/>
</dbReference>
<gene>
    <name evidence="2" type="ORF">BC962_2182</name>
</gene>
<proteinExistence type="predicted"/>
<feature type="domain" description="NrS-1 polymerase-like helicase" evidence="1">
    <location>
        <begin position="237"/>
        <end position="342"/>
    </location>
</feature>
<protein>
    <recommendedName>
        <fullName evidence="1">NrS-1 polymerase-like helicase domain-containing protein</fullName>
    </recommendedName>
</protein>
<dbReference type="EMBL" id="RBLG01000002">
    <property type="protein sequence ID" value="RKS53915.1"/>
    <property type="molecule type" value="Genomic_DNA"/>
</dbReference>
<evidence type="ECO:0000313" key="2">
    <source>
        <dbReference type="EMBL" id="RKS53915.1"/>
    </source>
</evidence>
<dbReference type="InterPro" id="IPR045455">
    <property type="entry name" value="NrS-1_pol-like_helicase"/>
</dbReference>
<dbReference type="InterPro" id="IPR027417">
    <property type="entry name" value="P-loop_NTPase"/>
</dbReference>
<evidence type="ECO:0000259" key="1">
    <source>
        <dbReference type="Pfam" id="PF19263"/>
    </source>
</evidence>
<reference evidence="2 3" key="1">
    <citation type="submission" date="2018-10" db="EMBL/GenBank/DDBJ databases">
        <title>Genomic Encyclopedia of Archaeal and Bacterial Type Strains, Phase II (KMG-II): from individual species to whole genera.</title>
        <authorList>
            <person name="Goeker M."/>
        </authorList>
    </citation>
    <scope>NUCLEOTIDE SEQUENCE [LARGE SCALE GENOMIC DNA]</scope>
    <source>
        <strain evidence="2 3">DSM 19839</strain>
    </source>
</reference>
<dbReference type="Proteomes" id="UP000276282">
    <property type="component" value="Unassembled WGS sequence"/>
</dbReference>
<name>A0A495PVW5_9FLAO</name>